<reference evidence="2 3" key="1">
    <citation type="journal article" date="2013" name="Environ. Microbiol.">
        <title>Genome analysis of Chitinivibrio alkaliphilus gen. nov., sp. nov., a novel extremely haloalkaliphilic anaerobic chitinolytic bacterium from the candidate phylum Termite Group 3.</title>
        <authorList>
            <person name="Sorokin D.Y."/>
            <person name="Gumerov V.M."/>
            <person name="Rakitin A.L."/>
            <person name="Beletsky A.V."/>
            <person name="Damste J.S."/>
            <person name="Muyzer G."/>
            <person name="Mardanov A.V."/>
            <person name="Ravin N.V."/>
        </authorList>
    </citation>
    <scope>NUCLEOTIDE SEQUENCE [LARGE SCALE GENOMIC DNA]</scope>
    <source>
        <strain evidence="2 3">ACht1</strain>
    </source>
</reference>
<proteinExistence type="predicted"/>
<keyword evidence="3" id="KW-1185">Reference proteome</keyword>
<evidence type="ECO:0000313" key="3">
    <source>
        <dbReference type="Proteomes" id="UP000017148"/>
    </source>
</evidence>
<dbReference type="PATRIC" id="fig|1313304.3.peg.1651"/>
<evidence type="ECO:0008006" key="4">
    <source>
        <dbReference type="Google" id="ProtNLM"/>
    </source>
</evidence>
<dbReference type="EMBL" id="ASJR01000014">
    <property type="protein sequence ID" value="ERP31388.1"/>
    <property type="molecule type" value="Genomic_DNA"/>
</dbReference>
<evidence type="ECO:0000313" key="2">
    <source>
        <dbReference type="EMBL" id="ERP31388.1"/>
    </source>
</evidence>
<accession>U7D626</accession>
<dbReference type="PROSITE" id="PS51257">
    <property type="entry name" value="PROKAR_LIPOPROTEIN"/>
    <property type="match status" value="1"/>
</dbReference>
<comment type="caution">
    <text evidence="2">The sequence shown here is derived from an EMBL/GenBank/DDBJ whole genome shotgun (WGS) entry which is preliminary data.</text>
</comment>
<organism evidence="2 3">
    <name type="scientific">Chitinivibrio alkaliphilus ACht1</name>
    <dbReference type="NCBI Taxonomy" id="1313304"/>
    <lineage>
        <taxon>Bacteria</taxon>
        <taxon>Pseudomonadati</taxon>
        <taxon>Fibrobacterota</taxon>
        <taxon>Chitinivibrionia</taxon>
        <taxon>Chitinivibrionales</taxon>
        <taxon>Chitinivibrionaceae</taxon>
        <taxon>Chitinivibrio</taxon>
    </lineage>
</organism>
<dbReference type="Proteomes" id="UP000017148">
    <property type="component" value="Unassembled WGS sequence"/>
</dbReference>
<evidence type="ECO:0000256" key="1">
    <source>
        <dbReference type="SAM" id="SignalP"/>
    </source>
</evidence>
<dbReference type="STRING" id="1313304.CALK_1737"/>
<protein>
    <recommendedName>
        <fullName evidence="4">Carboxypeptidase regulatory-like domain-containing protein</fullName>
    </recommendedName>
</protein>
<dbReference type="Gene3D" id="2.60.40.10">
    <property type="entry name" value="Immunoglobulins"/>
    <property type="match status" value="1"/>
</dbReference>
<dbReference type="AlphaFoldDB" id="U7D626"/>
<keyword evidence="1" id="KW-0732">Signal</keyword>
<feature type="signal peptide" evidence="1">
    <location>
        <begin position="1"/>
        <end position="21"/>
    </location>
</feature>
<dbReference type="RefSeq" id="WP_022637173.1">
    <property type="nucleotide sequence ID" value="NZ_ASJR01000014.1"/>
</dbReference>
<sequence length="513" mass="56880">MRHIFGVCILLLLISCSLDMAGGNTSETTNGRVAVVDAGGDPVAHAEVALRRSSYTPISDPQGHQVIRAKTNERGFADFAEILPGEYTLTSRSDAGDRGLRSSILFTVEEEAQAVVRLDRPGSLYLDISSDYVDDSGVVYIAGTSYAERVQSSRDGAVRTVRFDSLPSGVLPPLWYSSEQAETPQLLLRGVEIMPDEETALFLDTVDAIRPLWEFSFTSRVSRDVIAGFSGDSAEFAQNIRTKLHRAEDVFNMDQLFDGEFRFILDTVLLFTEGSTFDTLGHGSDYFIDYHLEDPGVRTVDRLIALRGIVSYGDSPDRFFSEEFIEGSISLLAQLRGAYPLSSENISKEKNRVYSNVEFYHDETTYVDAPFSANRWHEVNFYGINSNGARVGGERDFLTRAIPERVSLTVRRNGDGTPISGATVEVFPLRYLDGVLENRVVFSGESNSDGVVSFSGDVYTEDGEIAYTNLFLRCTVDDQVFLRVLPLSHALTQYLQEGSSDFTSTIFLDIPLE</sequence>
<name>U7D626_9BACT</name>
<feature type="chain" id="PRO_5004680623" description="Carboxypeptidase regulatory-like domain-containing protein" evidence="1">
    <location>
        <begin position="22"/>
        <end position="513"/>
    </location>
</feature>
<gene>
    <name evidence="2" type="ORF">CALK_1737</name>
</gene>
<dbReference type="InterPro" id="IPR013783">
    <property type="entry name" value="Ig-like_fold"/>
</dbReference>